<evidence type="ECO:0008006" key="3">
    <source>
        <dbReference type="Google" id="ProtNLM"/>
    </source>
</evidence>
<dbReference type="AGR" id="MGI:1917317"/>
<accession>Q8CEM0</accession>
<dbReference type="MGI" id="MGI:1917317">
    <property type="gene designation" value="Ermard"/>
</dbReference>
<sequence length="182" mass="20411">MVNAGEAVAKGQLLGYAPPSKSSDLGFFREVCFPSLGGWCSLPSTPHRQAVLNKGSPLQFQLQDGEFLWDFLNYQEGPRIRDRISHGEINIREFPEEAAGQLLTFSLVLLLRFTEKGTVSELKEEAAIQLLVRLAEGYRSRCHPAFQLQKQVLSCERSLRMWPVPAFATTVLSGSRQIGRKF</sequence>
<reference evidence="1" key="2">
    <citation type="journal article" date="2000" name="Genome Res.">
        <title>Normalization and subtraction of cap-trapper-selected cDNAs to prepare full-length cDNA libraries for rapid discovery of new genes.</title>
        <authorList>
            <person name="Carninci P."/>
            <person name="Shibata Y."/>
            <person name="Hayatsu N."/>
            <person name="Sugahara Y."/>
            <person name="Shibata K."/>
            <person name="Itoh M."/>
            <person name="Konno H."/>
            <person name="Okazaki Y."/>
            <person name="Muramatsu M."/>
            <person name="Hayashizaki Y."/>
        </authorList>
    </citation>
    <scope>NUCLEOTIDE SEQUENCE</scope>
    <source>
        <strain evidence="1">C57BL/6J</strain>
    </source>
</reference>
<name>Q8CEM0_MOUSE</name>
<dbReference type="EMBL" id="AK019108">
    <property type="protein sequence ID" value="BAC25579.1"/>
    <property type="molecule type" value="mRNA"/>
</dbReference>
<reference evidence="1" key="1">
    <citation type="journal article" date="1999" name="Methods Enzymol.">
        <title>High-efficiency full-length cDNA cloning.</title>
        <authorList>
            <person name="Carninci P."/>
            <person name="Hayashizaki Y."/>
        </authorList>
    </citation>
    <scope>NUCLEOTIDE SEQUENCE</scope>
    <source>
        <strain evidence="1">C57BL/6J</strain>
    </source>
</reference>
<reference evidence="1" key="4">
    <citation type="submission" date="2000-08" db="EMBL/GenBank/DDBJ databases">
        <authorList>
            <person name="Adachi J."/>
            <person name="Aizawa K."/>
            <person name="Akahira S."/>
            <person name="Akimura T."/>
            <person name="Arai A."/>
            <person name="Aono H."/>
            <person name="Arakawa T."/>
            <person name="Bono H."/>
            <person name="Carninci P."/>
            <person name="Fukuda S."/>
            <person name="Fukunishi Y."/>
            <person name="Furuno M."/>
            <person name="Hanagaki T."/>
            <person name="Hara A."/>
            <person name="Hayatsu N."/>
            <person name="Hiramoto K."/>
            <person name="Hiraoka T."/>
            <person name="Hori F."/>
            <person name="Imotani K."/>
            <person name="Ishii Y."/>
            <person name="Itoh M."/>
            <person name="Izawa M."/>
            <person name="Kasukawa T."/>
            <person name="Kato H."/>
            <person name="Kawai J."/>
            <person name="Kojima Y."/>
            <person name="Konno H."/>
            <person name="Kouda M."/>
            <person name="Koya S."/>
            <person name="Kurihara C."/>
            <person name="Matsuyama T."/>
            <person name="Miyazaki A."/>
            <person name="Nishi K."/>
            <person name="Nomura K."/>
            <person name="Numazaki R."/>
            <person name="Ohno M."/>
            <person name="Okazaki Y."/>
            <person name="Okido T."/>
            <person name="Owa C."/>
            <person name="Saito H."/>
            <person name="Saito R."/>
            <person name="Sakai C."/>
            <person name="Sakai K."/>
            <person name="Sano H."/>
            <person name="Sasaki D."/>
            <person name="Shibata K."/>
            <person name="Shibata Y."/>
            <person name="Shinagawa A."/>
            <person name="Shiraki T."/>
            <person name="Sogabe Y."/>
            <person name="Suzuki H."/>
            <person name="Tagami M."/>
            <person name="Tagawa A."/>
            <person name="Takahashi F."/>
            <person name="Tanaka T."/>
            <person name="Tejima Y."/>
            <person name="Toya T."/>
            <person name="Yamamura T."/>
            <person name="Yasunishi A."/>
            <person name="Yoshida K."/>
            <person name="Yoshino M."/>
            <person name="Muramatsu M."/>
            <person name="Hayashizaki Y."/>
        </authorList>
    </citation>
    <scope>NUCLEOTIDE SEQUENCE</scope>
    <source>
        <strain evidence="1">C57BL/6J</strain>
    </source>
</reference>
<protein>
    <recommendedName>
        <fullName evidence="3">Endoplasmic reticulum membrane-associated RNA degradation protein</fullName>
    </recommendedName>
</protein>
<dbReference type="InterPro" id="IPR039635">
    <property type="entry name" value="ERMARD"/>
</dbReference>
<evidence type="ECO:0000313" key="1">
    <source>
        <dbReference type="EMBL" id="BAC25579.1"/>
    </source>
</evidence>
<reference evidence="1" key="3">
    <citation type="journal article" date="2000" name="Genome Res.">
        <title>RIKEN integrated sequence analysis (RISA) system--384-format sequencing pipeline with 384 multicapillary sequencer.</title>
        <authorList>
            <person name="Shibata K."/>
            <person name="Itoh M."/>
            <person name="Aizawa K."/>
            <person name="Nagaoka S."/>
            <person name="Sasaki N."/>
            <person name="Carninci P."/>
            <person name="Konno H."/>
            <person name="Akiyama J."/>
            <person name="Nishi K."/>
            <person name="Kitsunai T."/>
            <person name="Tashiro H."/>
            <person name="Itoh M."/>
            <person name="Sumi N."/>
            <person name="Ishii Y."/>
            <person name="Nakamura S."/>
            <person name="Hazama M."/>
            <person name="Nishine T."/>
            <person name="Harada A."/>
            <person name="Yamamoto R."/>
            <person name="Matsumoto H."/>
            <person name="Sakaguchi S."/>
            <person name="Ikegami T."/>
            <person name="Kashiwagi K."/>
            <person name="Fujiwake S."/>
            <person name="Inoue K."/>
            <person name="Togawa Y."/>
            <person name="Izawa M."/>
            <person name="Ohara E."/>
            <person name="Watahiki M."/>
            <person name="Yoneda Y."/>
            <person name="Ishikawa T."/>
            <person name="Ozawa K."/>
            <person name="Tanaka T."/>
            <person name="Matsuura S."/>
            <person name="Kawai J."/>
            <person name="Okazaki Y."/>
            <person name="Muramatsu M."/>
            <person name="Inoue Y."/>
            <person name="Kira A."/>
            <person name="Hayashizaki Y."/>
        </authorList>
    </citation>
    <scope>NUCLEOTIDE SEQUENCE</scope>
    <source>
        <strain evidence="1">C57BL/6J</strain>
    </source>
</reference>
<proteinExistence type="evidence at transcript level"/>
<dbReference type="PANTHER" id="PTHR31701:SF2">
    <property type="entry name" value="ENDOPLASMIC RETICULUM MEMBRANE-ASSOCIATED RNA DEGRADATION PROTEIN"/>
    <property type="match status" value="1"/>
</dbReference>
<evidence type="ECO:0000313" key="2">
    <source>
        <dbReference type="MGI" id="MGI:1917317"/>
    </source>
</evidence>
<dbReference type="PANTHER" id="PTHR31701">
    <property type="entry name" value="ENDOPLASMIC RETICULUM MEMBRANE-ASSOCIATED RNA DEGRADATION PROTEIN"/>
    <property type="match status" value="1"/>
</dbReference>
<organism evidence="1">
    <name type="scientific">Mus musculus</name>
    <name type="common">Mouse</name>
    <dbReference type="NCBI Taxonomy" id="10090"/>
    <lineage>
        <taxon>Eukaryota</taxon>
        <taxon>Metazoa</taxon>
        <taxon>Chordata</taxon>
        <taxon>Craniata</taxon>
        <taxon>Vertebrata</taxon>
        <taxon>Euteleostomi</taxon>
        <taxon>Mammalia</taxon>
        <taxon>Eutheria</taxon>
        <taxon>Euarchontoglires</taxon>
        <taxon>Glires</taxon>
        <taxon>Rodentia</taxon>
        <taxon>Myomorpha</taxon>
        <taxon>Muroidea</taxon>
        <taxon>Muridae</taxon>
        <taxon>Murinae</taxon>
        <taxon>Mus</taxon>
        <taxon>Mus</taxon>
    </lineage>
</organism>
<reference evidence="1" key="5">
    <citation type="journal article" date="2001" name="Nature">
        <title>Functional annotation of a full-length mouse cDNA collection.</title>
        <authorList>
            <consortium name="The RIKEN Genome Exploration Research Group Phase II Team and the FANTOM Consortium"/>
        </authorList>
    </citation>
    <scope>NUCLEOTIDE SEQUENCE</scope>
    <source>
        <strain evidence="1">C57BL/6J</strain>
    </source>
</reference>
<reference evidence="1" key="7">
    <citation type="journal article" date="2005" name="Science">
        <title>The Transcriptional Landscape of the Mammalian Genome.</title>
        <authorList>
            <consortium name="The FANTOM Consortium"/>
            <consortium name="Riken Genome Exploration Research Group and Genome Science Group (Genome Network Project Core Group)"/>
        </authorList>
    </citation>
    <scope>NUCLEOTIDE SEQUENCE</scope>
    <source>
        <strain evidence="1">C57BL/6J</strain>
    </source>
</reference>
<dbReference type="AlphaFoldDB" id="Q8CEM0"/>
<reference evidence="1" key="8">
    <citation type="journal article" date="2005" name="Science">
        <title>Antisense Transcription in the Mammalian Transcriptome.</title>
        <authorList>
            <consortium name="RIKEN Genome Exploration Research Group and Genome Science Group (Genome Network Project Core Group) and the FANTOM Consortium"/>
        </authorList>
    </citation>
    <scope>NUCLEOTIDE SEQUENCE</scope>
    <source>
        <strain evidence="1">C57BL/6J</strain>
    </source>
</reference>
<reference evidence="1" key="6">
    <citation type="journal article" date="2002" name="Nature">
        <title>Analysis of the mouse transcriptome based on functional annotation of 60,770 full-length cDNAs.</title>
        <authorList>
            <consortium name="The FANTOM Consortium and the RIKEN Genome Exploration Research Group Phase I and II Team"/>
        </authorList>
    </citation>
    <scope>NUCLEOTIDE SEQUENCE</scope>
    <source>
        <strain evidence="1">C57BL/6J</strain>
    </source>
</reference>
<gene>
    <name evidence="2" type="primary">Ermard</name>
</gene>